<evidence type="ECO:0000313" key="3">
    <source>
        <dbReference type="EMBL" id="KAJ4830022.1"/>
    </source>
</evidence>
<dbReference type="InterPro" id="IPR001478">
    <property type="entry name" value="PDZ"/>
</dbReference>
<sequence length="1043" mass="114524">MENAWPPPPPPPPHVKQSSSGRLLRLIGPPLPRQCQVNHLLLLGINKPLHFPITTTTTTTNNSHLKLTNSQINYSPLRHHQAPQSHMESDGDDNGGSDADLSPPPSEDVESEPPAASTVPDDWKYAINRVVPSVVVLRVTACRSFDTDLAGSYSATGFVVDKLRGIILTNRHVVKPGPVVAQAIFVNHEEIPVYPLYRDPVHDFGFCRYDPGAIKHLEYEEIPLAPEAAQVGLEIRVVGNDSSEKVSILAGTLARTDRDAPTYKRDGYNDFNTFYMQAASGTKGGSSGSPVIDRQGRAVALNAGGKTTSSSSSFYLPLDRVVRALQYLQKGRDSYKDEWQAVSIPRGTLQVTFRHKGFEETRRLGLQSETEQMVRHASPLGETGMLVVDTVVPGGPAYNLLEPGDVLICVKGEVTTRFLKLETFLDDSVHQNIEMQIERGGTSLTINILVQDLHSITPDNFLEISGTVMHPLSYQQARNFSFECGLVYVATPGYMLLRAGVPRHAIIKNFASMEISGLDELILALSKLSRGAQVPLQYITYKDRHQRKTALVTIDRHEWYDAPKIYSRDDNSGLWIPRPAIQPQSQQGSSCGSHRELGLNGDEYTLAENMHHGNKEDQTNASLDDYSREENIVKTNMQQMQGKQSTSQTVVNGCFSSKGGDIDLEASNSTKDSDSSGAGGLMVASSNALFPERQMEPSLVLVEVNVPPSCLLDGVDSQQSFGTGVILHHAQGMGLVAVDKNTVKVSASDIVLSFAAFPIEIPGQVIFLHPVYNYALVCYDPSALGIVGLSKTEPALCRGDPVHLVVLTRNLRAKSRKSKVTNSCVALRNTEVIELESDFGNSLTGVICSKSGKVQALWGSFSIGGYEVDILVGTDVRDGNGTTHVINWCGCLVQDPYPAVRALGFLPKGGGAYVTRQVLCFWWYRGSPADRYGLRARRWIVEVNGKPTPDLDAFVNVTKVIFTSHALGQRENNGQDAQAYVVYGAELGSEEFVRVKTINLDGRPSVLTLKQDLHYWPTWEVRFDPDSALWRRNTIKALHYSNP</sequence>
<dbReference type="InterPro" id="IPR036034">
    <property type="entry name" value="PDZ_sf"/>
</dbReference>
<evidence type="ECO:0000256" key="1">
    <source>
        <dbReference type="SAM" id="MobiDB-lite"/>
    </source>
</evidence>
<feature type="domain" description="PDZ" evidence="2">
    <location>
        <begin position="350"/>
        <end position="452"/>
    </location>
</feature>
<name>A0A9Q0FES9_9ROSI</name>
<dbReference type="InterPro" id="IPR009003">
    <property type="entry name" value="Peptidase_S1_PA"/>
</dbReference>
<dbReference type="Pfam" id="PF12812">
    <property type="entry name" value="PDZ_1"/>
    <property type="match status" value="2"/>
</dbReference>
<dbReference type="Gene3D" id="2.40.10.10">
    <property type="entry name" value="Trypsin-like serine proteases"/>
    <property type="match status" value="2"/>
</dbReference>
<dbReference type="OrthoDB" id="1709237at2759"/>
<dbReference type="SUPFAM" id="SSF50494">
    <property type="entry name" value="Trypsin-like serine proteases"/>
    <property type="match status" value="2"/>
</dbReference>
<reference evidence="3" key="1">
    <citation type="submission" date="2022-02" db="EMBL/GenBank/DDBJ databases">
        <authorList>
            <person name="Henning P.M."/>
            <person name="McCubbin A.G."/>
            <person name="Shore J.S."/>
        </authorList>
    </citation>
    <scope>NUCLEOTIDE SEQUENCE</scope>
    <source>
        <strain evidence="3">F60SS</strain>
        <tissue evidence="3">Leaves</tissue>
    </source>
</reference>
<organism evidence="3 4">
    <name type="scientific">Turnera subulata</name>
    <dbReference type="NCBI Taxonomy" id="218843"/>
    <lineage>
        <taxon>Eukaryota</taxon>
        <taxon>Viridiplantae</taxon>
        <taxon>Streptophyta</taxon>
        <taxon>Embryophyta</taxon>
        <taxon>Tracheophyta</taxon>
        <taxon>Spermatophyta</taxon>
        <taxon>Magnoliopsida</taxon>
        <taxon>eudicotyledons</taxon>
        <taxon>Gunneridae</taxon>
        <taxon>Pentapetalae</taxon>
        <taxon>rosids</taxon>
        <taxon>fabids</taxon>
        <taxon>Malpighiales</taxon>
        <taxon>Passifloraceae</taxon>
        <taxon>Turnera</taxon>
    </lineage>
</organism>
<dbReference type="AlphaFoldDB" id="A0A9Q0FES9"/>
<feature type="region of interest" description="Disordered" evidence="1">
    <location>
        <begin position="78"/>
        <end position="119"/>
    </location>
</feature>
<feature type="compositionally biased region" description="Pro residues" evidence="1">
    <location>
        <begin position="1"/>
        <end position="14"/>
    </location>
</feature>
<dbReference type="SUPFAM" id="SSF50156">
    <property type="entry name" value="PDZ domain-like"/>
    <property type="match status" value="2"/>
</dbReference>
<dbReference type="PANTHER" id="PTHR46366">
    <property type="entry name" value="PRO-APOPTOTIC SERINE PROTEASE NMA111"/>
    <property type="match status" value="1"/>
</dbReference>
<dbReference type="Gene3D" id="2.30.42.10">
    <property type="match status" value="1"/>
</dbReference>
<dbReference type="CDD" id="cd06786">
    <property type="entry name" value="cpPDZ1_ScNma111-like"/>
    <property type="match status" value="1"/>
</dbReference>
<dbReference type="PANTHER" id="PTHR46366:SF1">
    <property type="entry name" value="PDZ DOMAIN-CONTAINING PROTEIN C1685.05"/>
    <property type="match status" value="1"/>
</dbReference>
<dbReference type="PROSITE" id="PS50106">
    <property type="entry name" value="PDZ"/>
    <property type="match status" value="1"/>
</dbReference>
<proteinExistence type="predicted"/>
<accession>A0A9Q0FES9</accession>
<comment type="caution">
    <text evidence="3">The sequence shown here is derived from an EMBL/GenBank/DDBJ whole genome shotgun (WGS) entry which is preliminary data.</text>
</comment>
<feature type="region of interest" description="Disordered" evidence="1">
    <location>
        <begin position="1"/>
        <end position="27"/>
    </location>
</feature>
<keyword evidence="4" id="KW-1185">Reference proteome</keyword>
<evidence type="ECO:0000313" key="4">
    <source>
        <dbReference type="Proteomes" id="UP001141552"/>
    </source>
</evidence>
<evidence type="ECO:0000259" key="2">
    <source>
        <dbReference type="PROSITE" id="PS50106"/>
    </source>
</evidence>
<protein>
    <recommendedName>
        <fullName evidence="2">PDZ domain-containing protein</fullName>
    </recommendedName>
</protein>
<dbReference type="Pfam" id="PF13365">
    <property type="entry name" value="Trypsin_2"/>
    <property type="match status" value="1"/>
</dbReference>
<gene>
    <name evidence="3" type="ORF">Tsubulata_001862</name>
</gene>
<dbReference type="EMBL" id="JAKUCV010005750">
    <property type="protein sequence ID" value="KAJ4830022.1"/>
    <property type="molecule type" value="Genomic_DNA"/>
</dbReference>
<dbReference type="InterPro" id="IPR043504">
    <property type="entry name" value="Peptidase_S1_PA_chymotrypsin"/>
</dbReference>
<reference evidence="3" key="2">
    <citation type="journal article" date="2023" name="Plants (Basel)">
        <title>Annotation of the Turnera subulata (Passifloraceae) Draft Genome Reveals the S-Locus Evolved after the Divergence of Turneroideae from Passifloroideae in a Stepwise Manner.</title>
        <authorList>
            <person name="Henning P.M."/>
            <person name="Roalson E.H."/>
            <person name="Mir W."/>
            <person name="McCubbin A.G."/>
            <person name="Shore J.S."/>
        </authorList>
    </citation>
    <scope>NUCLEOTIDE SEQUENCE</scope>
    <source>
        <strain evidence="3">F60SS</strain>
    </source>
</reference>
<dbReference type="InterPro" id="IPR025926">
    <property type="entry name" value="PDZ-like_dom"/>
</dbReference>
<dbReference type="Proteomes" id="UP001141552">
    <property type="component" value="Unassembled WGS sequence"/>
</dbReference>